<keyword evidence="4" id="KW-1185">Reference proteome</keyword>
<dbReference type="Proteomes" id="UP000625711">
    <property type="component" value="Unassembled WGS sequence"/>
</dbReference>
<gene>
    <name evidence="3" type="ORF">GWI33_010226</name>
    <name evidence="2" type="ORF">GWI33_011595</name>
</gene>
<sequence>MRSEYLPRDLPYRYRLISSKCQLHRLHRPPRLSVATPRAPGRRPAEISSFETAPVYKASTENGQQSEKCPHASPSRRLLRTGFYLITGLTVSSTRGPDRWAVFDHNSMWSAQFNSGPGRDRGKAETIKP</sequence>
<accession>A0A834M8A0</accession>
<protein>
    <submittedName>
        <fullName evidence="2">Uncharacterized protein</fullName>
    </submittedName>
</protein>
<name>A0A834M8A0_RHYFE</name>
<evidence type="ECO:0000313" key="2">
    <source>
        <dbReference type="EMBL" id="KAF7275561.1"/>
    </source>
</evidence>
<evidence type="ECO:0000313" key="3">
    <source>
        <dbReference type="EMBL" id="KAF7276496.1"/>
    </source>
</evidence>
<comment type="caution">
    <text evidence="2">The sequence shown here is derived from an EMBL/GenBank/DDBJ whole genome shotgun (WGS) entry which is preliminary data.</text>
</comment>
<feature type="region of interest" description="Disordered" evidence="1">
    <location>
        <begin position="28"/>
        <end position="50"/>
    </location>
</feature>
<evidence type="ECO:0000256" key="1">
    <source>
        <dbReference type="SAM" id="MobiDB-lite"/>
    </source>
</evidence>
<evidence type="ECO:0000313" key="4">
    <source>
        <dbReference type="Proteomes" id="UP000625711"/>
    </source>
</evidence>
<reference evidence="2" key="1">
    <citation type="submission" date="2020-08" db="EMBL/GenBank/DDBJ databases">
        <title>Genome sequencing and assembly of the red palm weevil Rhynchophorus ferrugineus.</title>
        <authorList>
            <person name="Dias G.B."/>
            <person name="Bergman C.M."/>
            <person name="Manee M."/>
        </authorList>
    </citation>
    <scope>NUCLEOTIDE SEQUENCE</scope>
    <source>
        <strain evidence="2">AA-2017</strain>
        <tissue evidence="2">Whole larva</tissue>
    </source>
</reference>
<dbReference type="AlphaFoldDB" id="A0A834M8A0"/>
<proteinExistence type="predicted"/>
<dbReference type="EMBL" id="JAACXV010006362">
    <property type="protein sequence ID" value="KAF7276496.1"/>
    <property type="molecule type" value="Genomic_DNA"/>
</dbReference>
<dbReference type="EMBL" id="JAACXV010009824">
    <property type="protein sequence ID" value="KAF7275561.1"/>
    <property type="molecule type" value="Genomic_DNA"/>
</dbReference>
<organism evidence="2 4">
    <name type="scientific">Rhynchophorus ferrugineus</name>
    <name type="common">Red palm weevil</name>
    <name type="synonym">Curculio ferrugineus</name>
    <dbReference type="NCBI Taxonomy" id="354439"/>
    <lineage>
        <taxon>Eukaryota</taxon>
        <taxon>Metazoa</taxon>
        <taxon>Ecdysozoa</taxon>
        <taxon>Arthropoda</taxon>
        <taxon>Hexapoda</taxon>
        <taxon>Insecta</taxon>
        <taxon>Pterygota</taxon>
        <taxon>Neoptera</taxon>
        <taxon>Endopterygota</taxon>
        <taxon>Coleoptera</taxon>
        <taxon>Polyphaga</taxon>
        <taxon>Cucujiformia</taxon>
        <taxon>Curculionidae</taxon>
        <taxon>Dryophthorinae</taxon>
        <taxon>Rhynchophorus</taxon>
    </lineage>
</organism>